<feature type="transmembrane region" description="Helical" evidence="3">
    <location>
        <begin position="209"/>
        <end position="227"/>
    </location>
</feature>
<gene>
    <name evidence="5" type="ORF">METZ01_LOCUS362694</name>
</gene>
<organism evidence="5">
    <name type="scientific">marine metagenome</name>
    <dbReference type="NCBI Taxonomy" id="408172"/>
    <lineage>
        <taxon>unclassified sequences</taxon>
        <taxon>metagenomes</taxon>
        <taxon>ecological metagenomes</taxon>
    </lineage>
</organism>
<keyword evidence="1" id="KW-0328">Glycosyltransferase</keyword>
<dbReference type="PANTHER" id="PTHR43630:SF1">
    <property type="entry name" value="POLY-BETA-1,6-N-ACETYL-D-GLUCOSAMINE SYNTHASE"/>
    <property type="match status" value="1"/>
</dbReference>
<keyword evidence="2" id="KW-0808">Transferase</keyword>
<dbReference type="EMBL" id="UINC01129447">
    <property type="protein sequence ID" value="SVD09840.1"/>
    <property type="molecule type" value="Genomic_DNA"/>
</dbReference>
<evidence type="ECO:0000256" key="1">
    <source>
        <dbReference type="ARBA" id="ARBA00022676"/>
    </source>
</evidence>
<keyword evidence="3" id="KW-1133">Transmembrane helix</keyword>
<reference evidence="5" key="1">
    <citation type="submission" date="2018-05" db="EMBL/GenBank/DDBJ databases">
        <authorList>
            <person name="Lanie J.A."/>
            <person name="Ng W.-L."/>
            <person name="Kazmierczak K.M."/>
            <person name="Andrzejewski T.M."/>
            <person name="Davidsen T.M."/>
            <person name="Wayne K.J."/>
            <person name="Tettelin H."/>
            <person name="Glass J.I."/>
            <person name="Rusch D."/>
            <person name="Podicherti R."/>
            <person name="Tsui H.-C.T."/>
            <person name="Winkler M.E."/>
        </authorList>
    </citation>
    <scope>NUCLEOTIDE SEQUENCE</scope>
</reference>
<evidence type="ECO:0000256" key="2">
    <source>
        <dbReference type="ARBA" id="ARBA00022679"/>
    </source>
</evidence>
<keyword evidence="3" id="KW-0812">Transmembrane</keyword>
<feature type="non-terminal residue" evidence="5">
    <location>
        <position position="1"/>
    </location>
</feature>
<name>A0A382SIP4_9ZZZZ</name>
<dbReference type="SUPFAM" id="SSF53448">
    <property type="entry name" value="Nucleotide-diphospho-sugar transferases"/>
    <property type="match status" value="1"/>
</dbReference>
<protein>
    <recommendedName>
        <fullName evidence="4">Glycosyltransferase 2-like domain-containing protein</fullName>
    </recommendedName>
</protein>
<evidence type="ECO:0000259" key="4">
    <source>
        <dbReference type="Pfam" id="PF00535"/>
    </source>
</evidence>
<dbReference type="Gene3D" id="3.90.550.10">
    <property type="entry name" value="Spore Coat Polysaccharide Biosynthesis Protein SpsA, Chain A"/>
    <property type="match status" value="1"/>
</dbReference>
<proteinExistence type="predicted"/>
<feature type="transmembrane region" description="Helical" evidence="3">
    <location>
        <begin position="239"/>
        <end position="258"/>
    </location>
</feature>
<feature type="domain" description="Glycosyltransferase 2-like" evidence="4">
    <location>
        <begin position="1"/>
        <end position="103"/>
    </location>
</feature>
<dbReference type="InterPro" id="IPR001173">
    <property type="entry name" value="Glyco_trans_2-like"/>
</dbReference>
<dbReference type="Pfam" id="PF00535">
    <property type="entry name" value="Glycos_transf_2"/>
    <property type="match status" value="1"/>
</dbReference>
<evidence type="ECO:0000256" key="3">
    <source>
        <dbReference type="SAM" id="Phobius"/>
    </source>
</evidence>
<feature type="transmembrane region" description="Helical" evidence="3">
    <location>
        <begin position="182"/>
        <end position="203"/>
    </location>
</feature>
<keyword evidence="3" id="KW-0472">Membrane</keyword>
<sequence length="272" mass="30706">GKTLAQNAGVELASGRFLVFSDANSMYAPDALKRLMAPFADERIGCVCGELQYANPDDGGVGKGEGAYWRYEQFLKQRESLLSSTLGANGAIYALRRELFEELGSEIISDFVMPIRVWRQGYRVLYEPKAIAVEHSGGSFGDEYGRRRRIITRSLHGLWTQRGVLNPFAHFFFALQMFSHKVLRWLVPVLLLVALLVNIPLAADSLYRLLLVVQIIFYALAVLGNILPERLSRLFPFYVPAYFCAINFGALLGLVHFLTGRRDRIWQPVSRV</sequence>
<evidence type="ECO:0000313" key="5">
    <source>
        <dbReference type="EMBL" id="SVD09840.1"/>
    </source>
</evidence>
<dbReference type="InterPro" id="IPR029044">
    <property type="entry name" value="Nucleotide-diphossugar_trans"/>
</dbReference>
<dbReference type="AlphaFoldDB" id="A0A382SIP4"/>
<dbReference type="GO" id="GO:0016757">
    <property type="term" value="F:glycosyltransferase activity"/>
    <property type="evidence" value="ECO:0007669"/>
    <property type="project" value="UniProtKB-KW"/>
</dbReference>
<accession>A0A382SIP4</accession>
<dbReference type="PANTHER" id="PTHR43630">
    <property type="entry name" value="POLY-BETA-1,6-N-ACETYL-D-GLUCOSAMINE SYNTHASE"/>
    <property type="match status" value="1"/>
</dbReference>